<dbReference type="GO" id="GO:0008017">
    <property type="term" value="F:microtubule binding"/>
    <property type="evidence" value="ECO:0007669"/>
    <property type="project" value="InterPro"/>
</dbReference>
<dbReference type="AlphaFoldDB" id="A0AAP0I783"/>
<proteinExistence type="inferred from homology"/>
<dbReference type="GO" id="GO:0005737">
    <property type="term" value="C:cytoplasm"/>
    <property type="evidence" value="ECO:0007669"/>
    <property type="project" value="TreeGrafter"/>
</dbReference>
<evidence type="ECO:0000313" key="3">
    <source>
        <dbReference type="EMBL" id="KAK9109967.1"/>
    </source>
</evidence>
<keyword evidence="2" id="KW-0493">Microtubule</keyword>
<comment type="similarity">
    <text evidence="1">Belongs to the MAP65/ASE1 family.</text>
</comment>
<dbReference type="PANTHER" id="PTHR19321:SF4">
    <property type="entry name" value="65-KDA MICROTUBULE-ASSOCIATED PROTEIN 5"/>
    <property type="match status" value="1"/>
</dbReference>
<evidence type="ECO:0000313" key="4">
    <source>
        <dbReference type="Proteomes" id="UP001417504"/>
    </source>
</evidence>
<sequence length="343" mass="39825">MTTKRLRELKLVLQGFQREKKISDNIKSIHEFSDVLSVDLSKRVDEVLIHPSLCSSFANSQLNNISDFSSSRLEEAVDSLKQEKERRLRKLQDLGSTVIELWNTFETPADERERFDPITTFISVTVDDVTTQGSLTLHIIKQDKVEIEKLKASKMKKLVLEKPKELEEINKSTHIYILKAKELALSRKGILEKVEKLKHASVEESWLHEYEKDQNRNCARRYACKNLKRAKKARKLVGKLPFHSVEYEFGGHDSPSTGIFKGKPRECFGLTFRKSIRIGRMDLGPHEERFYFGDHIMPCFETGIPLLKQRLHQLPDAENISIAFPDDGAWKRFYKQLQHFPMV</sequence>
<dbReference type="GO" id="GO:0005819">
    <property type="term" value="C:spindle"/>
    <property type="evidence" value="ECO:0007669"/>
    <property type="project" value="TreeGrafter"/>
</dbReference>
<gene>
    <name evidence="3" type="ORF">Sjap_018027</name>
</gene>
<keyword evidence="4" id="KW-1185">Reference proteome</keyword>
<accession>A0AAP0I783</accession>
<dbReference type="Gene3D" id="1.20.58.1520">
    <property type="match status" value="1"/>
</dbReference>
<protein>
    <submittedName>
        <fullName evidence="3">Uncharacterized protein</fullName>
    </submittedName>
</protein>
<evidence type="ECO:0000256" key="1">
    <source>
        <dbReference type="ARBA" id="ARBA00006187"/>
    </source>
</evidence>
<reference evidence="3 4" key="1">
    <citation type="submission" date="2024-01" db="EMBL/GenBank/DDBJ databases">
        <title>Genome assemblies of Stephania.</title>
        <authorList>
            <person name="Yang L."/>
        </authorList>
    </citation>
    <scope>NUCLEOTIDE SEQUENCE [LARGE SCALE GENOMIC DNA]</scope>
    <source>
        <strain evidence="3">QJT</strain>
        <tissue evidence="3">Leaf</tissue>
    </source>
</reference>
<comment type="caution">
    <text evidence="3">The sequence shown here is derived from an EMBL/GenBank/DDBJ whole genome shotgun (WGS) entry which is preliminary data.</text>
</comment>
<dbReference type="Pfam" id="PF03999">
    <property type="entry name" value="MAP65_ASE1"/>
    <property type="match status" value="1"/>
</dbReference>
<name>A0AAP0I783_9MAGN</name>
<organism evidence="3 4">
    <name type="scientific">Stephania japonica</name>
    <dbReference type="NCBI Taxonomy" id="461633"/>
    <lineage>
        <taxon>Eukaryota</taxon>
        <taxon>Viridiplantae</taxon>
        <taxon>Streptophyta</taxon>
        <taxon>Embryophyta</taxon>
        <taxon>Tracheophyta</taxon>
        <taxon>Spermatophyta</taxon>
        <taxon>Magnoliopsida</taxon>
        <taxon>Ranunculales</taxon>
        <taxon>Menispermaceae</taxon>
        <taxon>Menispermoideae</taxon>
        <taxon>Cissampelideae</taxon>
        <taxon>Stephania</taxon>
    </lineage>
</organism>
<evidence type="ECO:0000256" key="2">
    <source>
        <dbReference type="ARBA" id="ARBA00022701"/>
    </source>
</evidence>
<dbReference type="InterPro" id="IPR007145">
    <property type="entry name" value="MAP65_Ase1_PRC1"/>
</dbReference>
<dbReference type="Proteomes" id="UP001417504">
    <property type="component" value="Unassembled WGS sequence"/>
</dbReference>
<dbReference type="GO" id="GO:0005874">
    <property type="term" value="C:microtubule"/>
    <property type="evidence" value="ECO:0007669"/>
    <property type="project" value="UniProtKB-KW"/>
</dbReference>
<dbReference type="EMBL" id="JBBNAE010000007">
    <property type="protein sequence ID" value="KAK9109967.1"/>
    <property type="molecule type" value="Genomic_DNA"/>
</dbReference>
<dbReference type="GO" id="GO:0000226">
    <property type="term" value="P:microtubule cytoskeleton organization"/>
    <property type="evidence" value="ECO:0007669"/>
    <property type="project" value="InterPro"/>
</dbReference>
<dbReference type="PANTHER" id="PTHR19321">
    <property type="entry name" value="PROTEIN REGULATOR OF CYTOKINESIS 1 PRC1-RELATED"/>
    <property type="match status" value="1"/>
</dbReference>